<comment type="caution">
    <text evidence="3">The sequence shown here is derived from an EMBL/GenBank/DDBJ whole genome shotgun (WGS) entry which is preliminary data.</text>
</comment>
<keyword evidence="1" id="KW-0175">Coiled coil</keyword>
<evidence type="ECO:0000313" key="4">
    <source>
        <dbReference type="Proteomes" id="UP001162029"/>
    </source>
</evidence>
<feature type="compositionally biased region" description="Low complexity" evidence="2">
    <location>
        <begin position="262"/>
        <end position="275"/>
    </location>
</feature>
<dbReference type="PANTHER" id="PTHR15885">
    <property type="entry name" value="COILED-COIL DOMAIN-CONTAINING PROTEIN 174"/>
    <property type="match status" value="1"/>
</dbReference>
<sequence>MSLGFLTEFRRARAVQGKGDQDALTSENNDDTSSGPKAFRLGKYAHLRGSSKRHKRSEENRVGKKHFNRGVEIRSRRDEEAKAREAPDEDDDAAWNKISAEMLHKKAKLYDELANGTQRGHVKAECLVDFEAKREMGSSGVVTMAEIMDEFGRTRSVPTDSEEYATFLEAQQGLYREKSGEEKGSDERGNRGEEAKTDGGSFVVSQWEKRLKSTEKIHLKEVHERATLMQSMVDSSLAGTAGRKTRKQLRLERLRKQEEEVATSTESTASANAAVDSPVSKKATEFLQQLSSLM</sequence>
<feature type="compositionally biased region" description="Basic and acidic residues" evidence="2">
    <location>
        <begin position="175"/>
        <end position="197"/>
    </location>
</feature>
<dbReference type="AlphaFoldDB" id="A0AAV0V8P4"/>
<keyword evidence="4" id="KW-1185">Reference proteome</keyword>
<feature type="compositionally biased region" description="Polar residues" evidence="2">
    <location>
        <begin position="23"/>
        <end position="35"/>
    </location>
</feature>
<dbReference type="PANTHER" id="PTHR15885:SF1">
    <property type="entry name" value="COILED-COIL DOMAIN-CONTAINING PROTEIN 174"/>
    <property type="match status" value="1"/>
</dbReference>
<dbReference type="Proteomes" id="UP001162029">
    <property type="component" value="Unassembled WGS sequence"/>
</dbReference>
<dbReference type="EMBL" id="CANTFM010002056">
    <property type="protein sequence ID" value="CAI5744235.1"/>
    <property type="molecule type" value="Genomic_DNA"/>
</dbReference>
<gene>
    <name evidence="3" type="ORF">PDE001_LOCUS9394</name>
</gene>
<feature type="compositionally biased region" description="Basic and acidic residues" evidence="2">
    <location>
        <begin position="249"/>
        <end position="259"/>
    </location>
</feature>
<feature type="region of interest" description="Disordered" evidence="2">
    <location>
        <begin position="169"/>
        <end position="201"/>
    </location>
</feature>
<dbReference type="GO" id="GO:0005634">
    <property type="term" value="C:nucleus"/>
    <property type="evidence" value="ECO:0007669"/>
    <property type="project" value="TreeGrafter"/>
</dbReference>
<feature type="compositionally biased region" description="Basic residues" evidence="2">
    <location>
        <begin position="43"/>
        <end position="55"/>
    </location>
</feature>
<evidence type="ECO:0000256" key="1">
    <source>
        <dbReference type="ARBA" id="ARBA00023054"/>
    </source>
</evidence>
<dbReference type="InterPro" id="IPR025066">
    <property type="entry name" value="CCDC174-like"/>
</dbReference>
<reference evidence="3" key="1">
    <citation type="submission" date="2022-12" db="EMBL/GenBank/DDBJ databases">
        <authorList>
            <person name="Webb A."/>
        </authorList>
    </citation>
    <scope>NUCLEOTIDE SEQUENCE</scope>
    <source>
        <strain evidence="3">Pd1</strain>
    </source>
</reference>
<evidence type="ECO:0000256" key="2">
    <source>
        <dbReference type="SAM" id="MobiDB-lite"/>
    </source>
</evidence>
<name>A0AAV0V8P4_9STRA</name>
<feature type="compositionally biased region" description="Basic and acidic residues" evidence="2">
    <location>
        <begin position="69"/>
        <end position="86"/>
    </location>
</feature>
<accession>A0AAV0V8P4</accession>
<proteinExistence type="predicted"/>
<protein>
    <submittedName>
        <fullName evidence="3">Uncharacterized protein</fullName>
    </submittedName>
</protein>
<evidence type="ECO:0000313" key="3">
    <source>
        <dbReference type="EMBL" id="CAI5744235.1"/>
    </source>
</evidence>
<feature type="region of interest" description="Disordered" evidence="2">
    <location>
        <begin position="233"/>
        <end position="281"/>
    </location>
</feature>
<organism evidence="3 4">
    <name type="scientific">Peronospora destructor</name>
    <dbReference type="NCBI Taxonomy" id="86335"/>
    <lineage>
        <taxon>Eukaryota</taxon>
        <taxon>Sar</taxon>
        <taxon>Stramenopiles</taxon>
        <taxon>Oomycota</taxon>
        <taxon>Peronosporomycetes</taxon>
        <taxon>Peronosporales</taxon>
        <taxon>Peronosporaceae</taxon>
        <taxon>Peronospora</taxon>
    </lineage>
</organism>
<feature type="region of interest" description="Disordered" evidence="2">
    <location>
        <begin position="15"/>
        <end position="92"/>
    </location>
</feature>